<protein>
    <submittedName>
        <fullName evidence="1">Uncharacterized protein</fullName>
    </submittedName>
</protein>
<dbReference type="Proteomes" id="UP001365846">
    <property type="component" value="Unassembled WGS sequence"/>
</dbReference>
<dbReference type="EMBL" id="JBBKZU010000012">
    <property type="protein sequence ID" value="MEJ8814376.1"/>
    <property type="molecule type" value="Genomic_DNA"/>
</dbReference>
<sequence>MIVGLKAPPQRVFDDSPTDANGANYTRFELQPGSAVAPGSWGLAVADALIAGGGGWHNPAPDRPHA</sequence>
<dbReference type="RefSeq" id="WP_340359644.1">
    <property type="nucleotide sequence ID" value="NZ_JBBKZU010000012.1"/>
</dbReference>
<organism evidence="1 2">
    <name type="scientific">Variovorax ureilyticus</name>
    <dbReference type="NCBI Taxonomy" id="1836198"/>
    <lineage>
        <taxon>Bacteria</taxon>
        <taxon>Pseudomonadati</taxon>
        <taxon>Pseudomonadota</taxon>
        <taxon>Betaproteobacteria</taxon>
        <taxon>Burkholderiales</taxon>
        <taxon>Comamonadaceae</taxon>
        <taxon>Variovorax</taxon>
    </lineage>
</organism>
<proteinExistence type="predicted"/>
<keyword evidence="2" id="KW-1185">Reference proteome</keyword>
<accession>A0ABU8VLJ4</accession>
<evidence type="ECO:0000313" key="1">
    <source>
        <dbReference type="EMBL" id="MEJ8814376.1"/>
    </source>
</evidence>
<gene>
    <name evidence="1" type="ORF">WKW77_25075</name>
</gene>
<evidence type="ECO:0000313" key="2">
    <source>
        <dbReference type="Proteomes" id="UP001365846"/>
    </source>
</evidence>
<reference evidence="1 2" key="1">
    <citation type="submission" date="2024-03" db="EMBL/GenBank/DDBJ databases">
        <title>Novel species of the genus Variovorax.</title>
        <authorList>
            <person name="Liu Q."/>
            <person name="Xin Y.-H."/>
        </authorList>
    </citation>
    <scope>NUCLEOTIDE SEQUENCE [LARGE SCALE GENOMIC DNA]</scope>
    <source>
        <strain evidence="1 2">KACC 18899</strain>
    </source>
</reference>
<comment type="caution">
    <text evidence="1">The sequence shown here is derived from an EMBL/GenBank/DDBJ whole genome shotgun (WGS) entry which is preliminary data.</text>
</comment>
<name>A0ABU8VLJ4_9BURK</name>